<protein>
    <recommendedName>
        <fullName evidence="3">Alpha-glucan water dikinase-like N-terminal Ig-like domain-containing protein</fullName>
    </recommendedName>
</protein>
<name>A0A8T1Q5L9_CARIL</name>
<feature type="domain" description="Alpha-glucan water dikinase-like N-terminal Ig-like" evidence="3">
    <location>
        <begin position="16"/>
        <end position="90"/>
    </location>
</feature>
<dbReference type="GO" id="GO:0046872">
    <property type="term" value="F:metal ion binding"/>
    <property type="evidence" value="ECO:0007669"/>
    <property type="project" value="UniProtKB-KW"/>
</dbReference>
<evidence type="ECO:0000313" key="5">
    <source>
        <dbReference type="Proteomes" id="UP000811609"/>
    </source>
</evidence>
<dbReference type="Pfam" id="PF23166">
    <property type="entry name" value="Ig_N_CWD1"/>
    <property type="match status" value="1"/>
</dbReference>
<evidence type="ECO:0000256" key="2">
    <source>
        <dbReference type="ARBA" id="ARBA00023277"/>
    </source>
</evidence>
<dbReference type="PANTHER" id="PTHR46999">
    <property type="entry name" value="ALPHA-GLUCAN WATER DIKINASE 1, CHLOROPLASTIC-RELATED"/>
    <property type="match status" value="1"/>
</dbReference>
<evidence type="ECO:0000256" key="1">
    <source>
        <dbReference type="ARBA" id="ARBA00022723"/>
    </source>
</evidence>
<dbReference type="EMBL" id="CM031815">
    <property type="protein sequence ID" value="KAG6648682.1"/>
    <property type="molecule type" value="Genomic_DNA"/>
</dbReference>
<dbReference type="InterPro" id="IPR056301">
    <property type="entry name" value="GWD-like_N_Ig"/>
</dbReference>
<organism evidence="4 5">
    <name type="scientific">Carya illinoinensis</name>
    <name type="common">Pecan</name>
    <dbReference type="NCBI Taxonomy" id="32201"/>
    <lineage>
        <taxon>Eukaryota</taxon>
        <taxon>Viridiplantae</taxon>
        <taxon>Streptophyta</taxon>
        <taxon>Embryophyta</taxon>
        <taxon>Tracheophyta</taxon>
        <taxon>Spermatophyta</taxon>
        <taxon>Magnoliopsida</taxon>
        <taxon>eudicotyledons</taxon>
        <taxon>Gunneridae</taxon>
        <taxon>Pentapetalae</taxon>
        <taxon>rosids</taxon>
        <taxon>fabids</taxon>
        <taxon>Fagales</taxon>
        <taxon>Juglandaceae</taxon>
        <taxon>Carya</taxon>
    </lineage>
</organism>
<dbReference type="AlphaFoldDB" id="A0A8T1Q5L9"/>
<dbReference type="Proteomes" id="UP000811609">
    <property type="component" value="Chromosome 7"/>
</dbReference>
<reference evidence="4" key="1">
    <citation type="submission" date="2020-12" db="EMBL/GenBank/DDBJ databases">
        <title>WGS assembly of Carya illinoinensis cv. Pawnee.</title>
        <authorList>
            <person name="Platts A."/>
            <person name="Shu S."/>
            <person name="Wright S."/>
            <person name="Barry K."/>
            <person name="Edger P."/>
            <person name="Pires J.C."/>
            <person name="Schmutz J."/>
        </authorList>
    </citation>
    <scope>NUCLEOTIDE SEQUENCE</scope>
    <source>
        <tissue evidence="4">Leaf</tissue>
    </source>
</reference>
<accession>A0A8T1Q5L9</accession>
<gene>
    <name evidence="4" type="ORF">CIPAW_07G162900</name>
</gene>
<dbReference type="PANTHER" id="PTHR46999:SF4">
    <property type="entry name" value="ALPHA-GLUCAN WATER DIKINASE 2"/>
    <property type="match status" value="1"/>
</dbReference>
<sequence length="119" mass="13547">MASSKPTSSSQVPRVHHFELVEGTQLQIDVIGSSSGRNVRIELQLRNCTTTWILHWGCIYRGNTNWFIPADHPSGKKAYKQGALQTPFTKLWCLSCRVEKYIYLSLNCGTPIYMPLNLF</sequence>
<keyword evidence="1" id="KW-0479">Metal-binding</keyword>
<proteinExistence type="predicted"/>
<comment type="caution">
    <text evidence="4">The sequence shown here is derived from an EMBL/GenBank/DDBJ whole genome shotgun (WGS) entry which is preliminary data.</text>
</comment>
<keyword evidence="5" id="KW-1185">Reference proteome</keyword>
<evidence type="ECO:0000313" key="4">
    <source>
        <dbReference type="EMBL" id="KAG6648682.1"/>
    </source>
</evidence>
<evidence type="ECO:0000259" key="3">
    <source>
        <dbReference type="Pfam" id="PF23166"/>
    </source>
</evidence>
<keyword evidence="2" id="KW-0119">Carbohydrate metabolism</keyword>